<dbReference type="SUPFAM" id="SSF53098">
    <property type="entry name" value="Ribonuclease H-like"/>
    <property type="match status" value="1"/>
</dbReference>
<dbReference type="GO" id="GO:0003676">
    <property type="term" value="F:nucleic acid binding"/>
    <property type="evidence" value="ECO:0007669"/>
    <property type="project" value="InterPro"/>
</dbReference>
<accession>A0A1Q5PQN9</accession>
<evidence type="ECO:0000313" key="3">
    <source>
        <dbReference type="Proteomes" id="UP000186785"/>
    </source>
</evidence>
<protein>
    <recommendedName>
        <fullName evidence="1">Exonuclease domain-containing protein</fullName>
    </recommendedName>
</protein>
<dbReference type="PANTHER" id="PTHR30231:SF42">
    <property type="entry name" value="EXONUCLEASE"/>
    <property type="match status" value="1"/>
</dbReference>
<dbReference type="SMART" id="SM00479">
    <property type="entry name" value="EXOIII"/>
    <property type="match status" value="1"/>
</dbReference>
<dbReference type="AlphaFoldDB" id="A0A1Q5PQN9"/>
<dbReference type="PANTHER" id="PTHR30231">
    <property type="entry name" value="DNA POLYMERASE III SUBUNIT EPSILON"/>
    <property type="match status" value="1"/>
</dbReference>
<dbReference type="InterPro" id="IPR012337">
    <property type="entry name" value="RNaseH-like_sf"/>
</dbReference>
<keyword evidence="3" id="KW-1185">Reference proteome</keyword>
<name>A0A1Q5PQN9_9ACTO</name>
<dbReference type="GO" id="GO:0008408">
    <property type="term" value="F:3'-5' exonuclease activity"/>
    <property type="evidence" value="ECO:0007669"/>
    <property type="project" value="TreeGrafter"/>
</dbReference>
<dbReference type="InterPro" id="IPR036397">
    <property type="entry name" value="RNaseH_sf"/>
</dbReference>
<proteinExistence type="predicted"/>
<sequence>MNGFVAIDFETANEHRASACSIGLARFAPTGELLETFSTLIMPHTLMNYFSPRNVLVHGITPADVAGAPSWEEVFPKFQAFVGSTPLVAHNMAFDGYVLSDLGKLYELPEVNNRRFCTVRLARKLLAGELRSATLDSVFNWYFPGESFQHHDASADAVAAGRIFARMLQEHPLSEIEQHCPSTNATRRVRGII</sequence>
<dbReference type="InterPro" id="IPR013520">
    <property type="entry name" value="Ribonucl_H"/>
</dbReference>
<dbReference type="Proteomes" id="UP000186785">
    <property type="component" value="Unassembled WGS sequence"/>
</dbReference>
<dbReference type="STRING" id="1921764.BSR28_00245"/>
<dbReference type="GO" id="GO:0005829">
    <property type="term" value="C:cytosol"/>
    <property type="evidence" value="ECO:0007669"/>
    <property type="project" value="TreeGrafter"/>
</dbReference>
<organism evidence="2 3">
    <name type="scientific">Boudabousia liubingyangii</name>
    <dbReference type="NCBI Taxonomy" id="1921764"/>
    <lineage>
        <taxon>Bacteria</taxon>
        <taxon>Bacillati</taxon>
        <taxon>Actinomycetota</taxon>
        <taxon>Actinomycetes</taxon>
        <taxon>Actinomycetales</taxon>
        <taxon>Actinomycetaceae</taxon>
        <taxon>Boudabousia</taxon>
    </lineage>
</organism>
<dbReference type="Gene3D" id="3.30.420.10">
    <property type="entry name" value="Ribonuclease H-like superfamily/Ribonuclease H"/>
    <property type="match status" value="1"/>
</dbReference>
<evidence type="ECO:0000313" key="2">
    <source>
        <dbReference type="EMBL" id="OKL49789.1"/>
    </source>
</evidence>
<evidence type="ECO:0000259" key="1">
    <source>
        <dbReference type="SMART" id="SM00479"/>
    </source>
</evidence>
<dbReference type="RefSeq" id="WP_073708673.1">
    <property type="nucleotide sequence ID" value="NZ_MQSV01000001.1"/>
</dbReference>
<gene>
    <name evidence="2" type="ORF">BSR29_02240</name>
</gene>
<dbReference type="Pfam" id="PF00929">
    <property type="entry name" value="RNase_T"/>
    <property type="match status" value="1"/>
</dbReference>
<dbReference type="EMBL" id="MQSV01000001">
    <property type="protein sequence ID" value="OKL49789.1"/>
    <property type="molecule type" value="Genomic_DNA"/>
</dbReference>
<feature type="domain" description="Exonuclease" evidence="1">
    <location>
        <begin position="3"/>
        <end position="173"/>
    </location>
</feature>
<reference evidence="2 3" key="1">
    <citation type="submission" date="2016-11" db="EMBL/GenBank/DDBJ databases">
        <title>Actinomyces gypaetusis sp. nov. isolated from the vulture Gypaetus barbatus in Qinghai Tibet Plateau China.</title>
        <authorList>
            <person name="Meng X."/>
        </authorList>
    </citation>
    <scope>NUCLEOTIDE SEQUENCE [LARGE SCALE GENOMIC DNA]</scope>
    <source>
        <strain evidence="2 3">VUL4_2</strain>
    </source>
</reference>
<comment type="caution">
    <text evidence="2">The sequence shown here is derived from an EMBL/GenBank/DDBJ whole genome shotgun (WGS) entry which is preliminary data.</text>
</comment>
<dbReference type="OrthoDB" id="190275at2"/>